<dbReference type="InterPro" id="IPR011112">
    <property type="entry name" value="Rho-like_N"/>
</dbReference>
<feature type="compositionally biased region" description="Basic and acidic residues" evidence="1">
    <location>
        <begin position="56"/>
        <end position="72"/>
    </location>
</feature>
<feature type="region of interest" description="Disordered" evidence="1">
    <location>
        <begin position="56"/>
        <end position="87"/>
    </location>
</feature>
<sequence>MGESSGTVPRNLPVTGWRRNMNLSEMTKKELYRLAVEHNVENRSKMTREELEKALGKAMSDKEAYSSTEQHKAQQAPAAPEKISPPEYPIPDRYQIDTAVLLPINPRKEYVYWEVADNTVNRFRTEHSCPDVSFVLKIFGGDESGAADELASVRVGRYGNWFFDLYVPERLIWAEIGLMDNKGNYFAVAHSRKVRMPSDKISAMIDEETWMTVGEKIEDIYRLSGVNELDSAVPGSVRIFQEVMRFIEKSVSSGETAKREGR</sequence>
<accession>A0A3R5XZA2</accession>
<dbReference type="KEGG" id="gtl:EP073_13445"/>
<evidence type="ECO:0000313" key="4">
    <source>
        <dbReference type="Proteomes" id="UP000287502"/>
    </source>
</evidence>
<dbReference type="OrthoDB" id="9812700at2"/>
<feature type="domain" description="Rho termination factor-like N-terminal" evidence="2">
    <location>
        <begin position="22"/>
        <end position="64"/>
    </location>
</feature>
<dbReference type="SUPFAM" id="SSF68912">
    <property type="entry name" value="Rho N-terminal domain-like"/>
    <property type="match status" value="1"/>
</dbReference>
<dbReference type="AlphaFoldDB" id="A0A3R5XZA2"/>
<reference evidence="3 4" key="1">
    <citation type="submission" date="2019-01" db="EMBL/GenBank/DDBJ databases">
        <title>Geovibrio thiophilus DSM 11263, complete genome.</title>
        <authorList>
            <person name="Spring S."/>
            <person name="Bunk B."/>
            <person name="Sproer C."/>
        </authorList>
    </citation>
    <scope>NUCLEOTIDE SEQUENCE [LARGE SCALE GENOMIC DNA]</scope>
    <source>
        <strain evidence="3 4">DSM 11263</strain>
    </source>
</reference>
<proteinExistence type="predicted"/>
<evidence type="ECO:0000313" key="3">
    <source>
        <dbReference type="EMBL" id="QAR34370.1"/>
    </source>
</evidence>
<name>A0A3R5XZA2_9BACT</name>
<protein>
    <submittedName>
        <fullName evidence="3">DUF4912 domain-containing protein</fullName>
    </submittedName>
</protein>
<gene>
    <name evidence="3" type="ORF">EP073_13445</name>
</gene>
<dbReference type="SMART" id="SM00959">
    <property type="entry name" value="Rho_N"/>
    <property type="match status" value="1"/>
</dbReference>
<keyword evidence="4" id="KW-1185">Reference proteome</keyword>
<dbReference type="EMBL" id="CP035108">
    <property type="protein sequence ID" value="QAR34370.1"/>
    <property type="molecule type" value="Genomic_DNA"/>
</dbReference>
<dbReference type="Proteomes" id="UP000287502">
    <property type="component" value="Chromosome"/>
</dbReference>
<dbReference type="Pfam" id="PF16258">
    <property type="entry name" value="DUF4912"/>
    <property type="match status" value="1"/>
</dbReference>
<dbReference type="InterPro" id="IPR032585">
    <property type="entry name" value="DUF4912"/>
</dbReference>
<organism evidence="3 4">
    <name type="scientific">Geovibrio thiophilus</name>
    <dbReference type="NCBI Taxonomy" id="139438"/>
    <lineage>
        <taxon>Bacteria</taxon>
        <taxon>Pseudomonadati</taxon>
        <taxon>Deferribacterota</taxon>
        <taxon>Deferribacteres</taxon>
        <taxon>Deferribacterales</taxon>
        <taxon>Geovibrionaceae</taxon>
        <taxon>Geovibrio</taxon>
    </lineage>
</organism>
<dbReference type="GO" id="GO:0006353">
    <property type="term" value="P:DNA-templated transcription termination"/>
    <property type="evidence" value="ECO:0007669"/>
    <property type="project" value="InterPro"/>
</dbReference>
<evidence type="ECO:0000259" key="2">
    <source>
        <dbReference type="SMART" id="SM00959"/>
    </source>
</evidence>
<dbReference type="InterPro" id="IPR036269">
    <property type="entry name" value="Rho_N_sf"/>
</dbReference>
<evidence type="ECO:0000256" key="1">
    <source>
        <dbReference type="SAM" id="MobiDB-lite"/>
    </source>
</evidence>